<comment type="caution">
    <text evidence="2">The sequence shown here is derived from an EMBL/GenBank/DDBJ whole genome shotgun (WGS) entry which is preliminary data.</text>
</comment>
<dbReference type="Proteomes" id="UP000482487">
    <property type="component" value="Unassembled WGS sequence"/>
</dbReference>
<evidence type="ECO:0008006" key="4">
    <source>
        <dbReference type="Google" id="ProtNLM"/>
    </source>
</evidence>
<name>A0A7C9MJN4_9BACT</name>
<evidence type="ECO:0000313" key="2">
    <source>
        <dbReference type="EMBL" id="MYL83609.1"/>
    </source>
</evidence>
<dbReference type="AlphaFoldDB" id="A0A7C9MJN4"/>
<keyword evidence="1" id="KW-0732">Signal</keyword>
<protein>
    <recommendedName>
        <fullName evidence="4">Periplasmic heavy metal sensor</fullName>
    </recommendedName>
</protein>
<feature type="chain" id="PRO_5028855775" description="Periplasmic heavy metal sensor" evidence="1">
    <location>
        <begin position="38"/>
        <end position="154"/>
    </location>
</feature>
<proteinExistence type="predicted"/>
<reference evidence="2 3" key="1">
    <citation type="submission" date="2020-01" db="EMBL/GenBank/DDBJ databases">
        <title>Genome sequence of Desulfovibrio aerotolerans DSM 16695(T).</title>
        <authorList>
            <person name="Karnachuk O."/>
            <person name="Avakyan M."/>
            <person name="Mardanov A."/>
            <person name="Kadnikov V."/>
            <person name="Ravin N."/>
        </authorList>
    </citation>
    <scope>NUCLEOTIDE SEQUENCE [LARGE SCALE GENOMIC DNA]</scope>
    <source>
        <strain evidence="2 3">DSM 16695</strain>
    </source>
</reference>
<organism evidence="2 3">
    <name type="scientific">Solidesulfovibrio aerotolerans</name>
    <dbReference type="NCBI Taxonomy" id="295255"/>
    <lineage>
        <taxon>Bacteria</taxon>
        <taxon>Pseudomonadati</taxon>
        <taxon>Thermodesulfobacteriota</taxon>
        <taxon>Desulfovibrionia</taxon>
        <taxon>Desulfovibrionales</taxon>
        <taxon>Desulfovibrionaceae</taxon>
        <taxon>Solidesulfovibrio</taxon>
    </lineage>
</organism>
<sequence>MIRQYRTSPLHVAAALALAAAWVLSAFVLLTALPARAADIPAALDIAPETLVDGFLKGLTARVSLTPQELTAVRPILIEQTRKRQETARARLAVTPGLAGMMALRDDMRHIARETDQRLAAVLPPDKLAAIEAFRTERRAEAKANAKARRFAGG</sequence>
<accession>A0A7C9MJN4</accession>
<dbReference type="RefSeq" id="WP_160960997.1">
    <property type="nucleotide sequence ID" value="NZ_WVUD01000017.1"/>
</dbReference>
<evidence type="ECO:0000256" key="1">
    <source>
        <dbReference type="SAM" id="SignalP"/>
    </source>
</evidence>
<dbReference type="OrthoDB" id="5459702at2"/>
<evidence type="ECO:0000313" key="3">
    <source>
        <dbReference type="Proteomes" id="UP000482487"/>
    </source>
</evidence>
<keyword evidence="3" id="KW-1185">Reference proteome</keyword>
<gene>
    <name evidence="2" type="ORF">GTA51_10780</name>
</gene>
<feature type="signal peptide" evidence="1">
    <location>
        <begin position="1"/>
        <end position="37"/>
    </location>
</feature>
<dbReference type="EMBL" id="WVUD01000017">
    <property type="protein sequence ID" value="MYL83609.1"/>
    <property type="molecule type" value="Genomic_DNA"/>
</dbReference>